<comment type="caution">
    <text evidence="1">The sequence shown here is derived from an EMBL/GenBank/DDBJ whole genome shotgun (WGS) entry which is preliminary data.</text>
</comment>
<organism evidence="1 2">
    <name type="scientific">Fictibacillus barbaricus</name>
    <dbReference type="NCBI Taxonomy" id="182136"/>
    <lineage>
        <taxon>Bacteria</taxon>
        <taxon>Bacillati</taxon>
        <taxon>Bacillota</taxon>
        <taxon>Bacilli</taxon>
        <taxon>Bacillales</taxon>
        <taxon>Fictibacillaceae</taxon>
        <taxon>Fictibacillus</taxon>
    </lineage>
</organism>
<evidence type="ECO:0000313" key="2">
    <source>
        <dbReference type="Proteomes" id="UP001258181"/>
    </source>
</evidence>
<dbReference type="EMBL" id="JAVDWA010000002">
    <property type="protein sequence ID" value="MDR7072844.1"/>
    <property type="molecule type" value="Genomic_DNA"/>
</dbReference>
<keyword evidence="2" id="KW-1185">Reference proteome</keyword>
<protein>
    <submittedName>
        <fullName evidence="1">Uncharacterized protein</fullName>
    </submittedName>
</protein>
<proteinExistence type="predicted"/>
<evidence type="ECO:0000313" key="1">
    <source>
        <dbReference type="EMBL" id="MDR7072844.1"/>
    </source>
</evidence>
<sequence>MRNRGSFLDDEEEGKLGHIALDHAAYMNDIDLTVREK</sequence>
<name>A0ABU1U051_9BACL</name>
<accession>A0ABU1U051</accession>
<dbReference type="Proteomes" id="UP001258181">
    <property type="component" value="Unassembled WGS sequence"/>
</dbReference>
<reference evidence="1 2" key="1">
    <citation type="submission" date="2023-07" db="EMBL/GenBank/DDBJ databases">
        <title>Sorghum-associated microbial communities from plants grown in Nebraska, USA.</title>
        <authorList>
            <person name="Schachtman D."/>
        </authorList>
    </citation>
    <scope>NUCLEOTIDE SEQUENCE [LARGE SCALE GENOMIC DNA]</scope>
    <source>
        <strain evidence="1 2">BE211</strain>
    </source>
</reference>
<gene>
    <name evidence="1" type="ORF">J2X07_001821</name>
</gene>